<dbReference type="NCBIfam" id="TIGR02937">
    <property type="entry name" value="sigma70-ECF"/>
    <property type="match status" value="1"/>
</dbReference>
<accession>A0ABP8HQG2</accession>
<dbReference type="Pfam" id="PF08281">
    <property type="entry name" value="Sigma70_r4_2"/>
    <property type="match status" value="1"/>
</dbReference>
<gene>
    <name evidence="5" type="ORF">GCM10023144_44980</name>
</gene>
<evidence type="ECO:0000259" key="3">
    <source>
        <dbReference type="Pfam" id="PF08281"/>
    </source>
</evidence>
<organism evidence="5 6">
    <name type="scientific">Pigmentiphaga soli</name>
    <dbReference type="NCBI Taxonomy" id="1007095"/>
    <lineage>
        <taxon>Bacteria</taxon>
        <taxon>Pseudomonadati</taxon>
        <taxon>Pseudomonadota</taxon>
        <taxon>Betaproteobacteria</taxon>
        <taxon>Burkholderiales</taxon>
        <taxon>Alcaligenaceae</taxon>
        <taxon>Pigmentiphaga</taxon>
    </lineage>
</organism>
<dbReference type="InterPro" id="IPR037401">
    <property type="entry name" value="SnoaL-like"/>
</dbReference>
<dbReference type="InterPro" id="IPR036388">
    <property type="entry name" value="WH-like_DNA-bd_sf"/>
</dbReference>
<evidence type="ECO:0000259" key="4">
    <source>
        <dbReference type="Pfam" id="PF12680"/>
    </source>
</evidence>
<dbReference type="InterPro" id="IPR013249">
    <property type="entry name" value="RNA_pol_sigma70_r4_t2"/>
</dbReference>
<dbReference type="Proteomes" id="UP001501671">
    <property type="component" value="Unassembled WGS sequence"/>
</dbReference>
<dbReference type="InterPro" id="IPR007627">
    <property type="entry name" value="RNA_pol_sigma70_r2"/>
</dbReference>
<dbReference type="PANTHER" id="PTHR30173">
    <property type="entry name" value="SIGMA 19 FACTOR"/>
    <property type="match status" value="1"/>
</dbReference>
<dbReference type="Gene3D" id="3.10.450.50">
    <property type="match status" value="1"/>
</dbReference>
<dbReference type="SUPFAM" id="SSF88946">
    <property type="entry name" value="Sigma2 domain of RNA polymerase sigma factors"/>
    <property type="match status" value="1"/>
</dbReference>
<dbReference type="InterPro" id="IPR032710">
    <property type="entry name" value="NTF2-like_dom_sf"/>
</dbReference>
<dbReference type="PANTHER" id="PTHR30173:SF43">
    <property type="entry name" value="ECF RNA POLYMERASE SIGMA FACTOR SIGI-RELATED"/>
    <property type="match status" value="1"/>
</dbReference>
<evidence type="ECO:0000256" key="1">
    <source>
        <dbReference type="ARBA" id="ARBA00011344"/>
    </source>
</evidence>
<comment type="caution">
    <text evidence="5">The sequence shown here is derived from an EMBL/GenBank/DDBJ whole genome shotgun (WGS) entry which is preliminary data.</text>
</comment>
<evidence type="ECO:0000259" key="2">
    <source>
        <dbReference type="Pfam" id="PF04542"/>
    </source>
</evidence>
<reference evidence="6" key="1">
    <citation type="journal article" date="2019" name="Int. J. Syst. Evol. Microbiol.">
        <title>The Global Catalogue of Microorganisms (GCM) 10K type strain sequencing project: providing services to taxonomists for standard genome sequencing and annotation.</title>
        <authorList>
            <consortium name="The Broad Institute Genomics Platform"/>
            <consortium name="The Broad Institute Genome Sequencing Center for Infectious Disease"/>
            <person name="Wu L."/>
            <person name="Ma J."/>
        </authorList>
    </citation>
    <scope>NUCLEOTIDE SEQUENCE [LARGE SCALE GENOMIC DNA]</scope>
    <source>
        <strain evidence="6">JCM 17666</strain>
    </source>
</reference>
<dbReference type="EMBL" id="BAABFO010000035">
    <property type="protein sequence ID" value="GAA4342706.1"/>
    <property type="molecule type" value="Genomic_DNA"/>
</dbReference>
<dbReference type="InterPro" id="IPR013324">
    <property type="entry name" value="RNA_pol_sigma_r3/r4-like"/>
</dbReference>
<dbReference type="NCBIfam" id="TIGR02957">
    <property type="entry name" value="SigX4"/>
    <property type="match status" value="1"/>
</dbReference>
<dbReference type="InterPro" id="IPR013325">
    <property type="entry name" value="RNA_pol_sigma_r2"/>
</dbReference>
<dbReference type="InterPro" id="IPR052704">
    <property type="entry name" value="ECF_Sigma-70_Domain"/>
</dbReference>
<comment type="subunit">
    <text evidence="1">Interacts transiently with the RNA polymerase catalytic core formed by RpoA, RpoB, RpoC and RpoZ (2 alpha, 1 beta, 1 beta' and 1 omega subunit) to form the RNA polymerase holoenzyme that can initiate transcription.</text>
</comment>
<dbReference type="Pfam" id="PF04542">
    <property type="entry name" value="Sigma70_r2"/>
    <property type="match status" value="1"/>
</dbReference>
<keyword evidence="6" id="KW-1185">Reference proteome</keyword>
<dbReference type="Pfam" id="PF12680">
    <property type="entry name" value="SnoaL_2"/>
    <property type="match status" value="1"/>
</dbReference>
<evidence type="ECO:0000313" key="5">
    <source>
        <dbReference type="EMBL" id="GAA4342706.1"/>
    </source>
</evidence>
<feature type="domain" description="RNA polymerase sigma factor 70 region 4 type 2" evidence="3">
    <location>
        <begin position="113"/>
        <end position="164"/>
    </location>
</feature>
<dbReference type="RefSeq" id="WP_345252184.1">
    <property type="nucleotide sequence ID" value="NZ_BAABFO010000035.1"/>
</dbReference>
<dbReference type="InterPro" id="IPR014303">
    <property type="entry name" value="RNA_pol_sigma-70_ECF"/>
</dbReference>
<dbReference type="Gene3D" id="1.10.10.10">
    <property type="entry name" value="Winged helix-like DNA-binding domain superfamily/Winged helix DNA-binding domain"/>
    <property type="match status" value="1"/>
</dbReference>
<proteinExistence type="predicted"/>
<dbReference type="SUPFAM" id="SSF54427">
    <property type="entry name" value="NTF2-like"/>
    <property type="match status" value="1"/>
</dbReference>
<dbReference type="NCBIfam" id="NF007214">
    <property type="entry name" value="PRK09636.1"/>
    <property type="match status" value="1"/>
</dbReference>
<dbReference type="Gene3D" id="1.10.1740.10">
    <property type="match status" value="1"/>
</dbReference>
<feature type="domain" description="SnoaL-like" evidence="4">
    <location>
        <begin position="184"/>
        <end position="241"/>
    </location>
</feature>
<dbReference type="SUPFAM" id="SSF88659">
    <property type="entry name" value="Sigma3 and sigma4 domains of RNA polymerase sigma factors"/>
    <property type="match status" value="1"/>
</dbReference>
<sequence length="307" mass="33796">MAADIPADTHAAAGFEPHRRHLYGLAYRMLGSWSDAEDMVQEAWLRWREVDPARIDAPRAFLSRIVTRLCLDHLKSARMRREQYVGPWLPEPLPDAEAYAANAPGEYAGDLSMALMLALERLSPLERAAFLLHDVFDVPFPEIARTLGRGEAACRQLAARARVHVREARPRVRVTEQESMRIAAAFIEASRRGDLEALQRLLAEDAVLHSDGGGKRRAAMRPVRGRDRIARFFAGIARKYPPGMLWAVPAGLNGMPGVVESEGDGSLRATLVDIRDGRVAAVYIVRNPDKLGHLGRFGPAAGGAAQS</sequence>
<feature type="domain" description="RNA polymerase sigma-70 region 2" evidence="2">
    <location>
        <begin position="15"/>
        <end position="78"/>
    </location>
</feature>
<name>A0ABP8HQG2_9BURK</name>
<evidence type="ECO:0000313" key="6">
    <source>
        <dbReference type="Proteomes" id="UP001501671"/>
    </source>
</evidence>
<dbReference type="InterPro" id="IPR014284">
    <property type="entry name" value="RNA_pol_sigma-70_dom"/>
</dbReference>
<protein>
    <submittedName>
        <fullName evidence="5">Sigma-70 family RNA polymerase sigma factor</fullName>
    </submittedName>
</protein>